<evidence type="ECO:0000313" key="2">
    <source>
        <dbReference type="Proteomes" id="UP000192611"/>
    </source>
</evidence>
<dbReference type="AlphaFoldDB" id="A0A1W9S0A6"/>
<evidence type="ECO:0008006" key="3">
    <source>
        <dbReference type="Google" id="ProtNLM"/>
    </source>
</evidence>
<comment type="caution">
    <text evidence="1">The sequence shown here is derived from an EMBL/GenBank/DDBJ whole genome shotgun (WGS) entry which is preliminary data.</text>
</comment>
<sequence>MLQSVSIPYGNIDEDESAIYEPKKGWILMPGIGTSGGENNYGFNSPYICLDIALMHSIDEGGYVQAGFGATYYRCKRYDQFYEYHEIVFNNRKQELCTTGRLYFFILPRDRITPYLGVGGGLFYVSASGRYVKETRYYTYDTWSHKWVYESVETFNNTSVKSILGGITMHFGMKILVNSRVDLHIHLLQTLSLWRISNDVPVIVERWDENGGEEPEIHLSEEEHRFGDEKVNVVYPYIVPANDTMVMMYFGFVL</sequence>
<protein>
    <recommendedName>
        <fullName evidence="3">Outer membrane protein beta-barrel domain-containing protein</fullName>
    </recommendedName>
</protein>
<reference evidence="2" key="1">
    <citation type="submission" date="2017-03" db="EMBL/GenBank/DDBJ databases">
        <title>Novel pathways for hydrocarbon cycling and metabolic interdependencies in hydrothermal sediment communities.</title>
        <authorList>
            <person name="Dombrowski N."/>
            <person name="Seitz K."/>
            <person name="Teske A."/>
            <person name="Baker B."/>
        </authorList>
    </citation>
    <scope>NUCLEOTIDE SEQUENCE [LARGE SCALE GENOMIC DNA]</scope>
</reference>
<dbReference type="Proteomes" id="UP000192611">
    <property type="component" value="Unassembled WGS sequence"/>
</dbReference>
<proteinExistence type="predicted"/>
<dbReference type="EMBL" id="NATQ01000094">
    <property type="protein sequence ID" value="OQX90166.1"/>
    <property type="molecule type" value="Genomic_DNA"/>
</dbReference>
<organism evidence="1 2">
    <name type="scientific">Candidatus Coatesbacteria bacterium 4484_99</name>
    <dbReference type="NCBI Taxonomy" id="1970774"/>
    <lineage>
        <taxon>Bacteria</taxon>
        <taxon>Candidatus Coatesiibacteriota</taxon>
    </lineage>
</organism>
<evidence type="ECO:0000313" key="1">
    <source>
        <dbReference type="EMBL" id="OQX90166.1"/>
    </source>
</evidence>
<gene>
    <name evidence="1" type="ORF">B6D57_04535</name>
</gene>
<accession>A0A1W9S0A6</accession>
<name>A0A1W9S0A6_9BACT</name>